<proteinExistence type="predicted"/>
<name>A0A6I1MN53_9CLOT</name>
<evidence type="ECO:0000313" key="1">
    <source>
        <dbReference type="EMBL" id="MPQ44454.1"/>
    </source>
</evidence>
<evidence type="ECO:0000313" key="2">
    <source>
        <dbReference type="Proteomes" id="UP000430345"/>
    </source>
</evidence>
<comment type="caution">
    <text evidence="1">The sequence shown here is derived from an EMBL/GenBank/DDBJ whole genome shotgun (WGS) entry which is preliminary data.</text>
</comment>
<protein>
    <submittedName>
        <fullName evidence="1">Uncharacterized protein</fullName>
    </submittedName>
</protein>
<organism evidence="1 2">
    <name type="scientific">Clostridium tarantellae</name>
    <dbReference type="NCBI Taxonomy" id="39493"/>
    <lineage>
        <taxon>Bacteria</taxon>
        <taxon>Bacillati</taxon>
        <taxon>Bacillota</taxon>
        <taxon>Clostridia</taxon>
        <taxon>Eubacteriales</taxon>
        <taxon>Clostridiaceae</taxon>
        <taxon>Clostridium</taxon>
    </lineage>
</organism>
<sequence length="531" mass="63409">MGEWNPIWTDEVKIENGGRYPLLLNRFHDHMEEILIKGIVSTTQRLRYISYCVWAIGDIEESMDCNTYSEFVRAFRVRESALAVGLLLLSPETKLGNYNIYGVDTMSSIVNDVDKAYDCEFKVLSSQELGAFGQYYKGTIQNCGLIYVNEEGVVKLTPTGQELYKIMVNTYKNSKYYNLYKGKKNIPGQILKEWASVNEYDNITDALHKAEREFYKRILFHLETKYVSDFRRDTLTIYLECIRECNKHSLEFNEHIIRNSLYYKRIETENEIIKFEMSSFLDDAVFYWSIYETQVYFRWWISEYLRYFLKSLSSESDGMTVDEVIENIDQDIFNAKIRKLTDIDKNYFILTFKELSNCIEKINDLGKYLLEDDLSYEEIENISHFSADLLSILVLLYEKYKELKKDKRYIDVSLKLIDDYWFDEFFREIDSINKYKVPDLLRIILNRYVIQKHDNAMYAKNDLRRCWFTRSGDKYQFQSNSSSIWRPAKHRIICNFLFDMGLIAVDDEIYVMTEEGNIFYKELREKIYNYE</sequence>
<dbReference type="AlphaFoldDB" id="A0A6I1MN53"/>
<keyword evidence="2" id="KW-1185">Reference proteome</keyword>
<accession>A0A6I1MN53</accession>
<dbReference type="OrthoDB" id="1078940at2"/>
<dbReference type="Proteomes" id="UP000430345">
    <property type="component" value="Unassembled WGS sequence"/>
</dbReference>
<reference evidence="1 2" key="1">
    <citation type="submission" date="2019-10" db="EMBL/GenBank/DDBJ databases">
        <title>The Genome Sequence of Clostridium tarantellae Isolated from Fish Brain.</title>
        <authorList>
            <person name="Bano L."/>
            <person name="Kiel M."/>
            <person name="Sales G."/>
            <person name="Doxey A.C."/>
            <person name="Mansfield M.J."/>
            <person name="Schiavone M."/>
            <person name="Rossetto O."/>
            <person name="Pirazzini M."/>
            <person name="Dobrindt U."/>
            <person name="Montecucco C."/>
        </authorList>
    </citation>
    <scope>NUCLEOTIDE SEQUENCE [LARGE SCALE GENOMIC DNA]</scope>
    <source>
        <strain evidence="1 2">DSM 3997</strain>
    </source>
</reference>
<dbReference type="EMBL" id="WHJC01000218">
    <property type="protein sequence ID" value="MPQ44454.1"/>
    <property type="molecule type" value="Genomic_DNA"/>
</dbReference>
<gene>
    <name evidence="1" type="ORF">GBZ86_11885</name>
</gene>
<dbReference type="RefSeq" id="WP_152890938.1">
    <property type="nucleotide sequence ID" value="NZ_WHJC01000218.1"/>
</dbReference>